<dbReference type="InterPro" id="IPR050833">
    <property type="entry name" value="Poly_Biosynth_Transport"/>
</dbReference>
<name>A0ABN1L673_9GAMM</name>
<feature type="transmembrane region" description="Helical" evidence="6">
    <location>
        <begin position="41"/>
        <end position="63"/>
    </location>
</feature>
<evidence type="ECO:0000256" key="6">
    <source>
        <dbReference type="SAM" id="Phobius"/>
    </source>
</evidence>
<feature type="transmembrane region" description="Helical" evidence="6">
    <location>
        <begin position="360"/>
        <end position="378"/>
    </location>
</feature>
<evidence type="ECO:0000256" key="4">
    <source>
        <dbReference type="ARBA" id="ARBA00022989"/>
    </source>
</evidence>
<accession>A0ABN1L673</accession>
<dbReference type="InterPro" id="IPR002797">
    <property type="entry name" value="Polysacc_synth"/>
</dbReference>
<evidence type="ECO:0000313" key="8">
    <source>
        <dbReference type="Proteomes" id="UP001500021"/>
    </source>
</evidence>
<evidence type="ECO:0000256" key="5">
    <source>
        <dbReference type="ARBA" id="ARBA00023136"/>
    </source>
</evidence>
<dbReference type="PANTHER" id="PTHR30250">
    <property type="entry name" value="PST FAMILY PREDICTED COLANIC ACID TRANSPORTER"/>
    <property type="match status" value="1"/>
</dbReference>
<keyword evidence="3 6" id="KW-0812">Transmembrane</keyword>
<comment type="caution">
    <text evidence="7">The sequence shown here is derived from an EMBL/GenBank/DDBJ whole genome shotgun (WGS) entry which is preliminary data.</text>
</comment>
<evidence type="ECO:0000256" key="2">
    <source>
        <dbReference type="ARBA" id="ARBA00022475"/>
    </source>
</evidence>
<reference evidence="7 8" key="1">
    <citation type="journal article" date="2019" name="Int. J. Syst. Evol. Microbiol.">
        <title>The Global Catalogue of Microorganisms (GCM) 10K type strain sequencing project: providing services to taxonomists for standard genome sequencing and annotation.</title>
        <authorList>
            <consortium name="The Broad Institute Genomics Platform"/>
            <consortium name="The Broad Institute Genome Sequencing Center for Infectious Disease"/>
            <person name="Wu L."/>
            <person name="Ma J."/>
        </authorList>
    </citation>
    <scope>NUCLEOTIDE SEQUENCE [LARGE SCALE GENOMIC DNA]</scope>
    <source>
        <strain evidence="7 8">JCM 15608</strain>
    </source>
</reference>
<feature type="transmembrane region" description="Helical" evidence="6">
    <location>
        <begin position="170"/>
        <end position="192"/>
    </location>
</feature>
<organism evidence="7 8">
    <name type="scientific">Colwellia asteriadis</name>
    <dbReference type="NCBI Taxonomy" id="517723"/>
    <lineage>
        <taxon>Bacteria</taxon>
        <taxon>Pseudomonadati</taxon>
        <taxon>Pseudomonadota</taxon>
        <taxon>Gammaproteobacteria</taxon>
        <taxon>Alteromonadales</taxon>
        <taxon>Colwelliaceae</taxon>
        <taxon>Colwellia</taxon>
    </lineage>
</organism>
<dbReference type="Proteomes" id="UP001500021">
    <property type="component" value="Unassembled WGS sequence"/>
</dbReference>
<feature type="transmembrane region" description="Helical" evidence="6">
    <location>
        <begin position="329"/>
        <end position="348"/>
    </location>
</feature>
<keyword evidence="2" id="KW-1003">Cell membrane</keyword>
<dbReference type="EMBL" id="BAAAFA010000004">
    <property type="protein sequence ID" value="GAA0815236.1"/>
    <property type="molecule type" value="Genomic_DNA"/>
</dbReference>
<evidence type="ECO:0000256" key="1">
    <source>
        <dbReference type="ARBA" id="ARBA00004651"/>
    </source>
</evidence>
<feature type="transmembrane region" description="Helical" evidence="6">
    <location>
        <begin position="384"/>
        <end position="403"/>
    </location>
</feature>
<comment type="subcellular location">
    <subcellularLocation>
        <location evidence="1">Cell membrane</location>
        <topology evidence="1">Multi-pass membrane protein</topology>
    </subcellularLocation>
</comment>
<dbReference type="RefSeq" id="WP_343816490.1">
    <property type="nucleotide sequence ID" value="NZ_BAAAFA010000004.1"/>
</dbReference>
<keyword evidence="4 6" id="KW-1133">Transmembrane helix</keyword>
<feature type="transmembrane region" description="Helical" evidence="6">
    <location>
        <begin position="293"/>
        <end position="317"/>
    </location>
</feature>
<gene>
    <name evidence="7" type="ORF">GCM10009111_13240</name>
</gene>
<evidence type="ECO:0000313" key="7">
    <source>
        <dbReference type="EMBL" id="GAA0815236.1"/>
    </source>
</evidence>
<feature type="transmembrane region" description="Helical" evidence="6">
    <location>
        <begin position="86"/>
        <end position="110"/>
    </location>
</feature>
<dbReference type="PANTHER" id="PTHR30250:SF11">
    <property type="entry name" value="O-ANTIGEN TRANSPORTER-RELATED"/>
    <property type="match status" value="1"/>
</dbReference>
<proteinExistence type="predicted"/>
<evidence type="ECO:0000256" key="3">
    <source>
        <dbReference type="ARBA" id="ARBA00022692"/>
    </source>
</evidence>
<feature type="transmembrane region" description="Helical" evidence="6">
    <location>
        <begin position="116"/>
        <end position="137"/>
    </location>
</feature>
<keyword evidence="8" id="KW-1185">Reference proteome</keyword>
<feature type="transmembrane region" description="Helical" evidence="6">
    <location>
        <begin position="243"/>
        <end position="263"/>
    </location>
</feature>
<feature type="transmembrane region" description="Helical" evidence="6">
    <location>
        <begin position="144"/>
        <end position="164"/>
    </location>
</feature>
<keyword evidence="5 6" id="KW-0472">Membrane</keyword>
<sequence>MNLLKGSAVALALRVLSALISFVVAASITRNLGTEQAGLYFYATSLIVLVVSVCSLGLNNTVLKHVAIYDSQKDNNKLNAVVNKSVLWSISFSLLVITILALLSLLLPFSKQPLTYQYYFLLTIPSLAIIALISHAIQAKGNIAVSMIMAGLIQPLSFLLINFYREPKDITTLAECYLISVTIALIFSAVFWLRRSQFIFTINFDSKVLLASCSSLLIFQVFQQFNTVIGQLFLGVWGSNTEVALFAVSIKVATLTSFIMFAVNRVVAPKFASLYAKNDMEGLQKAVTQSKRIMLAATSPLICILLIFPEFVLSLFGSEYKESAPVLRVLALIQFFSVWVGSVSYLLIMTGEEKTHRNNVIIASILSSVLGCIIVPYYPLWGAVIISGLCVILTCYLSSRAVTNKLNIKIFSLF</sequence>
<dbReference type="Pfam" id="PF01943">
    <property type="entry name" value="Polysacc_synt"/>
    <property type="match status" value="1"/>
</dbReference>
<protein>
    <submittedName>
        <fullName evidence="7">Oligosaccharide flippase family protein</fullName>
    </submittedName>
</protein>